<evidence type="ECO:0000259" key="6">
    <source>
        <dbReference type="Pfam" id="PF00551"/>
    </source>
</evidence>
<dbReference type="GeneID" id="136803437"/>
<evidence type="ECO:0000259" key="7">
    <source>
        <dbReference type="Pfam" id="PF02911"/>
    </source>
</evidence>
<dbReference type="InterPro" id="IPR041711">
    <property type="entry name" value="Met-tRNA-FMT_N"/>
</dbReference>
<dbReference type="Gene3D" id="3.40.50.12230">
    <property type="match status" value="1"/>
</dbReference>
<dbReference type="InterPro" id="IPR011034">
    <property type="entry name" value="Formyl_transferase-like_C_sf"/>
</dbReference>
<evidence type="ECO:0000256" key="5">
    <source>
        <dbReference type="ARBA" id="ARBA00022917"/>
    </source>
</evidence>
<dbReference type="EC" id="2.1.2.9" evidence="2"/>
<dbReference type="GO" id="GO:0005739">
    <property type="term" value="C:mitochondrion"/>
    <property type="evidence" value="ECO:0007669"/>
    <property type="project" value="TreeGrafter"/>
</dbReference>
<dbReference type="EnsemblMetazoa" id="CLYHEMT002197.1">
    <property type="protein sequence ID" value="CLYHEMP002197.1"/>
    <property type="gene ID" value="CLYHEMG002197"/>
</dbReference>
<evidence type="ECO:0000256" key="4">
    <source>
        <dbReference type="ARBA" id="ARBA00022679"/>
    </source>
</evidence>
<evidence type="ECO:0000256" key="1">
    <source>
        <dbReference type="ARBA" id="ARBA00010699"/>
    </source>
</evidence>
<reference evidence="8" key="1">
    <citation type="submission" date="2021-01" db="UniProtKB">
        <authorList>
            <consortium name="EnsemblMetazoa"/>
        </authorList>
    </citation>
    <scope>IDENTIFICATION</scope>
</reference>
<dbReference type="OrthoDB" id="10268103at2759"/>
<evidence type="ECO:0000313" key="8">
    <source>
        <dbReference type="EnsemblMetazoa" id="CLYHEMP002197.1"/>
    </source>
</evidence>
<dbReference type="NCBIfam" id="TIGR00460">
    <property type="entry name" value="fmt"/>
    <property type="match status" value="1"/>
</dbReference>
<dbReference type="SUPFAM" id="SSF50486">
    <property type="entry name" value="FMT C-terminal domain-like"/>
    <property type="match status" value="1"/>
</dbReference>
<name>A0A7M5WIM7_9CNID</name>
<dbReference type="SUPFAM" id="SSF53328">
    <property type="entry name" value="Formyltransferase"/>
    <property type="match status" value="1"/>
</dbReference>
<protein>
    <recommendedName>
        <fullName evidence="3">Methionyl-tRNA formyltransferase, mitochondrial</fullName>
        <ecNumber evidence="2">2.1.2.9</ecNumber>
    </recommendedName>
</protein>
<feature type="domain" description="Formyl transferase C-terminal" evidence="7">
    <location>
        <begin position="237"/>
        <end position="339"/>
    </location>
</feature>
<dbReference type="PANTHER" id="PTHR11138">
    <property type="entry name" value="METHIONYL-TRNA FORMYLTRANSFERASE"/>
    <property type="match status" value="1"/>
</dbReference>
<keyword evidence="9" id="KW-1185">Reference proteome</keyword>
<dbReference type="Pfam" id="PF02911">
    <property type="entry name" value="Formyl_trans_C"/>
    <property type="match status" value="1"/>
</dbReference>
<evidence type="ECO:0000313" key="9">
    <source>
        <dbReference type="Proteomes" id="UP000594262"/>
    </source>
</evidence>
<proteinExistence type="inferred from homology"/>
<dbReference type="AlphaFoldDB" id="A0A7M5WIM7"/>
<dbReference type="InterPro" id="IPR005793">
    <property type="entry name" value="Formyl_trans_C"/>
</dbReference>
<organism evidence="8 9">
    <name type="scientific">Clytia hemisphaerica</name>
    <dbReference type="NCBI Taxonomy" id="252671"/>
    <lineage>
        <taxon>Eukaryota</taxon>
        <taxon>Metazoa</taxon>
        <taxon>Cnidaria</taxon>
        <taxon>Hydrozoa</taxon>
        <taxon>Hydroidolina</taxon>
        <taxon>Leptothecata</taxon>
        <taxon>Obeliida</taxon>
        <taxon>Clytiidae</taxon>
        <taxon>Clytia</taxon>
    </lineage>
</organism>
<dbReference type="InterPro" id="IPR036477">
    <property type="entry name" value="Formyl_transf_N_sf"/>
</dbReference>
<dbReference type="PANTHER" id="PTHR11138:SF5">
    <property type="entry name" value="METHIONYL-TRNA FORMYLTRANSFERASE, MITOCHONDRIAL"/>
    <property type="match status" value="1"/>
</dbReference>
<dbReference type="CDD" id="cd08646">
    <property type="entry name" value="FMT_core_Met-tRNA-FMT_N"/>
    <property type="match status" value="1"/>
</dbReference>
<sequence>MKLINLGQFFKYKQNLQLNVRLVRNINDLKHKALKVAFFGTDEFSLTPLEKLVQLRNETNLVEEVTVVSQFETQKKSTKGIVPVVHRYVRENELPKIHWEELKINPKHHLDHDLAIVASFGEFIPSKVIKCFPKGAINIHPSLLPRWRGASPLIHTILAGDTMTGISFIEISPKKFDIGRILYQAKFQIPPRCTTENLRDMLSNKAADLLPEVIGNLPTLMENSIDQDDSKTTHAPKISKTVGYINFHEQCCDEIERTYRAVGQRVSIKSLWDGKQVKLENIVDIKMENESEITPGTCQYSKKERMIWIKCKTGWVGLDRFQFDQRKKIISAQSFYNGYVIDKQTGKPGSTKFETIVE</sequence>
<keyword evidence="5" id="KW-0648">Protein biosynthesis</keyword>
<keyword evidence="4" id="KW-0808">Transferase</keyword>
<feature type="domain" description="Formyl transferase N-terminal" evidence="6">
    <location>
        <begin position="35"/>
        <end position="214"/>
    </location>
</feature>
<accession>A0A7M5WIM7</accession>
<dbReference type="Proteomes" id="UP000594262">
    <property type="component" value="Unplaced"/>
</dbReference>
<comment type="similarity">
    <text evidence="1">Belongs to the Fmt family.</text>
</comment>
<evidence type="ECO:0000256" key="3">
    <source>
        <dbReference type="ARBA" id="ARBA00014185"/>
    </source>
</evidence>
<dbReference type="InterPro" id="IPR002376">
    <property type="entry name" value="Formyl_transf_N"/>
</dbReference>
<dbReference type="InterPro" id="IPR005794">
    <property type="entry name" value="Fmt"/>
</dbReference>
<dbReference type="Pfam" id="PF00551">
    <property type="entry name" value="Formyl_trans_N"/>
    <property type="match status" value="1"/>
</dbReference>
<dbReference type="RefSeq" id="XP_066916257.1">
    <property type="nucleotide sequence ID" value="XM_067060156.1"/>
</dbReference>
<dbReference type="GO" id="GO:0004479">
    <property type="term" value="F:methionyl-tRNA formyltransferase activity"/>
    <property type="evidence" value="ECO:0007669"/>
    <property type="project" value="UniProtKB-EC"/>
</dbReference>
<evidence type="ECO:0000256" key="2">
    <source>
        <dbReference type="ARBA" id="ARBA00012261"/>
    </source>
</evidence>